<dbReference type="SMART" id="SM00530">
    <property type="entry name" value="HTH_XRE"/>
    <property type="match status" value="1"/>
</dbReference>
<dbReference type="Gene3D" id="1.10.260.40">
    <property type="entry name" value="lambda repressor-like DNA-binding domains"/>
    <property type="match status" value="1"/>
</dbReference>
<dbReference type="AlphaFoldDB" id="A0A848G0B2"/>
<proteinExistence type="predicted"/>
<protein>
    <submittedName>
        <fullName evidence="2">Helix-turn-helix domain-containing protein</fullName>
    </submittedName>
</protein>
<gene>
    <name evidence="2" type="ORF">HHL15_01840</name>
</gene>
<dbReference type="CDD" id="cd00093">
    <property type="entry name" value="HTH_XRE"/>
    <property type="match status" value="1"/>
</dbReference>
<comment type="caution">
    <text evidence="2">The sequence shown here is derived from an EMBL/GenBank/DDBJ whole genome shotgun (WGS) entry which is preliminary data.</text>
</comment>
<dbReference type="InterPro" id="IPR010982">
    <property type="entry name" value="Lambda_DNA-bd_dom_sf"/>
</dbReference>
<accession>A0A848G0B2</accession>
<dbReference type="RefSeq" id="WP_169144095.1">
    <property type="nucleotide sequence ID" value="NZ_JABBGA010000001.1"/>
</dbReference>
<dbReference type="GO" id="GO:0003677">
    <property type="term" value="F:DNA binding"/>
    <property type="evidence" value="ECO:0007669"/>
    <property type="project" value="InterPro"/>
</dbReference>
<evidence type="ECO:0000259" key="1">
    <source>
        <dbReference type="PROSITE" id="PS50943"/>
    </source>
</evidence>
<dbReference type="InterPro" id="IPR001387">
    <property type="entry name" value="Cro/C1-type_HTH"/>
</dbReference>
<feature type="domain" description="HTH cro/C1-type" evidence="1">
    <location>
        <begin position="24"/>
        <end position="56"/>
    </location>
</feature>
<evidence type="ECO:0000313" key="3">
    <source>
        <dbReference type="Proteomes" id="UP000580043"/>
    </source>
</evidence>
<dbReference type="Proteomes" id="UP000580043">
    <property type="component" value="Unassembled WGS sequence"/>
</dbReference>
<reference evidence="2 3" key="1">
    <citation type="submission" date="2020-04" db="EMBL/GenBank/DDBJ databases">
        <title>Zoogloea sp. G-4-1-14 isolated from soil.</title>
        <authorList>
            <person name="Dahal R.H."/>
        </authorList>
    </citation>
    <scope>NUCLEOTIDE SEQUENCE [LARGE SCALE GENOMIC DNA]</scope>
    <source>
        <strain evidence="2 3">G-4-1-14</strain>
    </source>
</reference>
<dbReference type="SUPFAM" id="SSF47413">
    <property type="entry name" value="lambda repressor-like DNA-binding domains"/>
    <property type="match status" value="1"/>
</dbReference>
<keyword evidence="3" id="KW-1185">Reference proteome</keyword>
<evidence type="ECO:0000313" key="2">
    <source>
        <dbReference type="EMBL" id="NML24470.1"/>
    </source>
</evidence>
<name>A0A848G0B2_9RHOO</name>
<dbReference type="PROSITE" id="PS50943">
    <property type="entry name" value="HTH_CROC1"/>
    <property type="match status" value="1"/>
</dbReference>
<dbReference type="Pfam" id="PF13560">
    <property type="entry name" value="HTH_31"/>
    <property type="match status" value="1"/>
</dbReference>
<organism evidence="2 3">
    <name type="scientific">Zoogloea dura</name>
    <dbReference type="NCBI Taxonomy" id="2728840"/>
    <lineage>
        <taxon>Bacteria</taxon>
        <taxon>Pseudomonadati</taxon>
        <taxon>Pseudomonadota</taxon>
        <taxon>Betaproteobacteria</taxon>
        <taxon>Rhodocyclales</taxon>
        <taxon>Zoogloeaceae</taxon>
        <taxon>Zoogloea</taxon>
    </lineage>
</organism>
<sequence length="111" mass="12221">MASTKTHPCPDEVLHIAQRLGGRIRAARVFRKWRQEDLAGRSGLSRSTIQAIERGEETVAIGSVLQVLWLLGLAGEVELIADPGLDRDGLSLALDAAKKRVYVQRKADDDF</sequence>
<dbReference type="EMBL" id="JABBGA010000001">
    <property type="protein sequence ID" value="NML24470.1"/>
    <property type="molecule type" value="Genomic_DNA"/>
</dbReference>